<evidence type="ECO:0000313" key="2">
    <source>
        <dbReference type="EMBL" id="WZP16161.1"/>
    </source>
</evidence>
<feature type="transmembrane region" description="Helical" evidence="1">
    <location>
        <begin position="39"/>
        <end position="61"/>
    </location>
</feature>
<feature type="transmembrane region" description="Helical" evidence="1">
    <location>
        <begin position="7"/>
        <end position="27"/>
    </location>
</feature>
<keyword evidence="1" id="KW-0812">Transmembrane</keyword>
<name>A0ABZ2ZWW2_9MICC</name>
<gene>
    <name evidence="2" type="ORF">AAE021_00795</name>
</gene>
<dbReference type="EMBL" id="CP151657">
    <property type="protein sequence ID" value="WZP16161.1"/>
    <property type="molecule type" value="Genomic_DNA"/>
</dbReference>
<keyword evidence="1" id="KW-0472">Membrane</keyword>
<evidence type="ECO:0000256" key="1">
    <source>
        <dbReference type="SAM" id="Phobius"/>
    </source>
</evidence>
<sequence length="79" mass="8796">MQHKPNRLFLGTFMGMAVLGAALLLSIPGLFSPHDSQRLWLTGILGGLTLLLAVAVLGMRFRERRFPERRGQNGPSPRR</sequence>
<evidence type="ECO:0000313" key="3">
    <source>
        <dbReference type="Proteomes" id="UP001448858"/>
    </source>
</evidence>
<keyword evidence="1" id="KW-1133">Transmembrane helix</keyword>
<dbReference type="RefSeq" id="WP_342023808.1">
    <property type="nucleotide sequence ID" value="NZ_CP151657.1"/>
</dbReference>
<organism evidence="2 3">
    <name type="scientific">Arthrobacter citreus</name>
    <dbReference type="NCBI Taxonomy" id="1670"/>
    <lineage>
        <taxon>Bacteria</taxon>
        <taxon>Bacillati</taxon>
        <taxon>Actinomycetota</taxon>
        <taxon>Actinomycetes</taxon>
        <taxon>Micrococcales</taxon>
        <taxon>Micrococcaceae</taxon>
        <taxon>Arthrobacter</taxon>
    </lineage>
</organism>
<dbReference type="Proteomes" id="UP001448858">
    <property type="component" value="Chromosome"/>
</dbReference>
<reference evidence="2 3" key="1">
    <citation type="submission" date="2024-04" db="EMBL/GenBank/DDBJ databases">
        <title>Arthrobacter sp. from Plains bison fecal sample.</title>
        <authorList>
            <person name="Ruzzini A."/>
        </authorList>
    </citation>
    <scope>NUCLEOTIDE SEQUENCE [LARGE SCALE GENOMIC DNA]</scope>
    <source>
        <strain evidence="2 3">EINP1</strain>
    </source>
</reference>
<accession>A0ABZ2ZWW2</accession>
<proteinExistence type="predicted"/>
<protein>
    <submittedName>
        <fullName evidence="2">Uncharacterized protein</fullName>
    </submittedName>
</protein>
<keyword evidence="3" id="KW-1185">Reference proteome</keyword>